<accession>A0A4R5E6Z2</accession>
<keyword evidence="3" id="KW-1185">Reference proteome</keyword>
<gene>
    <name evidence="2" type="ORF">E1295_44005</name>
</gene>
<feature type="transmembrane region" description="Helical" evidence="1">
    <location>
        <begin position="102"/>
        <end position="121"/>
    </location>
</feature>
<keyword evidence="1" id="KW-0812">Transmembrane</keyword>
<protein>
    <submittedName>
        <fullName evidence="2">Uncharacterized protein</fullName>
    </submittedName>
</protein>
<organism evidence="2 3">
    <name type="scientific">Nonomuraea mesophila</name>
    <dbReference type="NCBI Taxonomy" id="2530382"/>
    <lineage>
        <taxon>Bacteria</taxon>
        <taxon>Bacillati</taxon>
        <taxon>Actinomycetota</taxon>
        <taxon>Actinomycetes</taxon>
        <taxon>Streptosporangiales</taxon>
        <taxon>Streptosporangiaceae</taxon>
        <taxon>Nonomuraea</taxon>
    </lineage>
</organism>
<dbReference type="PROSITE" id="PS51257">
    <property type="entry name" value="PROKAR_LIPOPROTEIN"/>
    <property type="match status" value="1"/>
</dbReference>
<feature type="transmembrane region" description="Helical" evidence="1">
    <location>
        <begin position="141"/>
        <end position="159"/>
    </location>
</feature>
<reference evidence="2 3" key="1">
    <citation type="submission" date="2019-03" db="EMBL/GenBank/DDBJ databases">
        <title>Draft genome sequences of novel Actinobacteria.</title>
        <authorList>
            <person name="Sahin N."/>
            <person name="Ay H."/>
            <person name="Saygin H."/>
        </authorList>
    </citation>
    <scope>NUCLEOTIDE SEQUENCE [LARGE SCALE GENOMIC DNA]</scope>
    <source>
        <strain evidence="2 3">6K102</strain>
    </source>
</reference>
<dbReference type="Proteomes" id="UP000295136">
    <property type="component" value="Unassembled WGS sequence"/>
</dbReference>
<evidence type="ECO:0000313" key="2">
    <source>
        <dbReference type="EMBL" id="TDE26602.1"/>
    </source>
</evidence>
<keyword evidence="1" id="KW-1133">Transmembrane helix</keyword>
<proteinExistence type="predicted"/>
<name>A0A4R5E6Z2_9ACTN</name>
<feature type="transmembrane region" description="Helical" evidence="1">
    <location>
        <begin position="166"/>
        <end position="184"/>
    </location>
</feature>
<sequence length="185" mass="18793">MNPTRSAAQALPEARFEEFAGASHAVFLTSGCARGKIAAFVADPAGVPAAPCADATPRPDDLHVTGAPYLISRSPWLAAPFAVFALASLVQLVSGARRGRALAAYGGLAGVAFTGIVAQSAHTLAGANGAALAVGVPGTTVAYTSIAVASALLTAGALLRERGWPQVAATVICAGFLIWWYTWFL</sequence>
<feature type="transmembrane region" description="Helical" evidence="1">
    <location>
        <begin position="76"/>
        <end position="95"/>
    </location>
</feature>
<dbReference type="EMBL" id="SMLD01000232">
    <property type="protein sequence ID" value="TDE26602.1"/>
    <property type="molecule type" value="Genomic_DNA"/>
</dbReference>
<evidence type="ECO:0000313" key="3">
    <source>
        <dbReference type="Proteomes" id="UP000295136"/>
    </source>
</evidence>
<keyword evidence="1" id="KW-0472">Membrane</keyword>
<comment type="caution">
    <text evidence="2">The sequence shown here is derived from an EMBL/GenBank/DDBJ whole genome shotgun (WGS) entry which is preliminary data.</text>
</comment>
<dbReference type="AlphaFoldDB" id="A0A4R5E6Z2"/>
<evidence type="ECO:0000256" key="1">
    <source>
        <dbReference type="SAM" id="Phobius"/>
    </source>
</evidence>